<dbReference type="Proteomes" id="UP000037425">
    <property type="component" value="Unassembled WGS sequence"/>
</dbReference>
<evidence type="ECO:0000313" key="6">
    <source>
        <dbReference type="Proteomes" id="UP000037425"/>
    </source>
</evidence>
<accession>A0A0L8BZJ1</accession>
<reference evidence="6" key="1">
    <citation type="submission" date="2015-07" db="EMBL/GenBank/DDBJ databases">
        <title>Whole genome sequence of an Ensifer adhaerens strain isolated from a cave pool in the Wind Cave National Park.</title>
        <authorList>
            <person name="Eng W.W.H."/>
            <person name="Gan H.M."/>
            <person name="Barton H.A."/>
            <person name="Savka M.A."/>
        </authorList>
    </citation>
    <scope>NUCLEOTIDE SEQUENCE [LARGE SCALE GENOMIC DNA]</scope>
    <source>
        <strain evidence="6">SD006</strain>
    </source>
</reference>
<proteinExistence type="predicted"/>
<dbReference type="AlphaFoldDB" id="A0A0L8BZJ1"/>
<dbReference type="GO" id="GO:0009228">
    <property type="term" value="P:thiamine biosynthetic process"/>
    <property type="evidence" value="ECO:0007669"/>
    <property type="project" value="UniProtKB-KW"/>
</dbReference>
<dbReference type="NCBIfam" id="TIGR02352">
    <property type="entry name" value="thiamin_ThiO"/>
    <property type="match status" value="1"/>
</dbReference>
<gene>
    <name evidence="5" type="ORF">AC244_08775</name>
</gene>
<name>A0A0L8BZJ1_ENSAD</name>
<dbReference type="Gene3D" id="3.50.50.60">
    <property type="entry name" value="FAD/NAD(P)-binding domain"/>
    <property type="match status" value="2"/>
</dbReference>
<dbReference type="GO" id="GO:0016491">
    <property type="term" value="F:oxidoreductase activity"/>
    <property type="evidence" value="ECO:0007669"/>
    <property type="project" value="UniProtKB-KW"/>
</dbReference>
<dbReference type="GO" id="GO:0050660">
    <property type="term" value="F:flavin adenine dinucleotide binding"/>
    <property type="evidence" value="ECO:0007669"/>
    <property type="project" value="InterPro"/>
</dbReference>
<dbReference type="GO" id="GO:0009229">
    <property type="term" value="P:thiamine diphosphate biosynthetic process"/>
    <property type="evidence" value="ECO:0007669"/>
    <property type="project" value="UniProtKB-UniPathway"/>
</dbReference>
<dbReference type="Gene3D" id="3.30.9.10">
    <property type="entry name" value="D-Amino Acid Oxidase, subunit A, domain 2"/>
    <property type="match status" value="2"/>
</dbReference>
<dbReference type="RefSeq" id="WP_053248455.1">
    <property type="nucleotide sequence ID" value="NZ_LGAP01000003.1"/>
</dbReference>
<dbReference type="InterPro" id="IPR036188">
    <property type="entry name" value="FAD/NAD-bd_sf"/>
</dbReference>
<feature type="domain" description="FAD dependent oxidoreductase" evidence="4">
    <location>
        <begin position="4"/>
        <end position="317"/>
    </location>
</feature>
<sequence>MRPVLIKGAGVVGLVTAYELARRGIDVDVVERSEGIGAGASWFAGGMLAPWCERESADEKVERVGATAIEWWKAALPGKVAQEGTLVVAAARDTRELDRFATRTTGYRWLDADQIAELEPDLAGRFSRALYFPREAHLDPREALSSLRDTLMAMGVRFHFGQATDATISHRFGWRIDCTGRARLPDDAALRGVRGEMLYLRTGDIQLSRPVRFLHPRHSIYVVPRRQGLFMVGATMIESETCGPIAARSLMELLNAAYALHPAFGEAEITETGTGVRPAYPDNLPRITRSGSTFCVNGLYRHGFLLSPALAHDVAERLLNPNHQSEFHDEP</sequence>
<dbReference type="PANTHER" id="PTHR13847:SF289">
    <property type="entry name" value="GLYCINE OXIDASE"/>
    <property type="match status" value="1"/>
</dbReference>
<dbReference type="InterPro" id="IPR012727">
    <property type="entry name" value="Gly_oxidase_ThiO"/>
</dbReference>
<dbReference type="Pfam" id="PF01266">
    <property type="entry name" value="DAO"/>
    <property type="match status" value="1"/>
</dbReference>
<dbReference type="PANTHER" id="PTHR13847">
    <property type="entry name" value="SARCOSINE DEHYDROGENASE-RELATED"/>
    <property type="match status" value="1"/>
</dbReference>
<dbReference type="PATRIC" id="fig|106592.7.peg.4502"/>
<evidence type="ECO:0000256" key="2">
    <source>
        <dbReference type="ARBA" id="ARBA00022977"/>
    </source>
</evidence>
<dbReference type="GO" id="GO:0005737">
    <property type="term" value="C:cytoplasm"/>
    <property type="evidence" value="ECO:0007669"/>
    <property type="project" value="TreeGrafter"/>
</dbReference>
<dbReference type="OrthoDB" id="9790035at2"/>
<comment type="pathway">
    <text evidence="1">Cofactor biosynthesis; thiamine diphosphate biosynthesis.</text>
</comment>
<evidence type="ECO:0000256" key="1">
    <source>
        <dbReference type="ARBA" id="ARBA00004948"/>
    </source>
</evidence>
<dbReference type="UniPathway" id="UPA00060"/>
<evidence type="ECO:0000313" key="5">
    <source>
        <dbReference type="EMBL" id="KOF20008.1"/>
    </source>
</evidence>
<protein>
    <submittedName>
        <fullName evidence="5">Glycine oxidase</fullName>
    </submittedName>
</protein>
<dbReference type="SUPFAM" id="SSF51971">
    <property type="entry name" value="Nucleotide-binding domain"/>
    <property type="match status" value="1"/>
</dbReference>
<keyword evidence="3" id="KW-0560">Oxidoreductase</keyword>
<evidence type="ECO:0000256" key="3">
    <source>
        <dbReference type="ARBA" id="ARBA00023002"/>
    </source>
</evidence>
<dbReference type="InterPro" id="IPR006076">
    <property type="entry name" value="FAD-dep_OxRdtase"/>
</dbReference>
<organism evidence="5 6">
    <name type="scientific">Ensifer adhaerens</name>
    <name type="common">Sinorhizobium morelense</name>
    <dbReference type="NCBI Taxonomy" id="106592"/>
    <lineage>
        <taxon>Bacteria</taxon>
        <taxon>Pseudomonadati</taxon>
        <taxon>Pseudomonadota</taxon>
        <taxon>Alphaproteobacteria</taxon>
        <taxon>Hyphomicrobiales</taxon>
        <taxon>Rhizobiaceae</taxon>
        <taxon>Sinorhizobium/Ensifer group</taxon>
        <taxon>Ensifer</taxon>
    </lineage>
</organism>
<dbReference type="EMBL" id="LGAP01000003">
    <property type="protein sequence ID" value="KOF20008.1"/>
    <property type="molecule type" value="Genomic_DNA"/>
</dbReference>
<evidence type="ECO:0000259" key="4">
    <source>
        <dbReference type="Pfam" id="PF01266"/>
    </source>
</evidence>
<dbReference type="SUPFAM" id="SSF54373">
    <property type="entry name" value="FAD-linked reductases, C-terminal domain"/>
    <property type="match status" value="1"/>
</dbReference>
<comment type="caution">
    <text evidence="5">The sequence shown here is derived from an EMBL/GenBank/DDBJ whole genome shotgun (WGS) entry which is preliminary data.</text>
</comment>
<keyword evidence="2" id="KW-0784">Thiamine biosynthesis</keyword>